<reference evidence="2 3" key="1">
    <citation type="submission" date="2024-06" db="EMBL/GenBank/DDBJ databases">
        <authorList>
            <person name="Kraege A."/>
            <person name="Thomma B."/>
        </authorList>
    </citation>
    <scope>NUCLEOTIDE SEQUENCE [LARGE SCALE GENOMIC DNA]</scope>
</reference>
<comment type="caution">
    <text evidence="2">The sequence shown here is derived from an EMBL/GenBank/DDBJ whole genome shotgun (WGS) entry which is preliminary data.</text>
</comment>
<evidence type="ECO:0000313" key="2">
    <source>
        <dbReference type="EMBL" id="CAL5220941.1"/>
    </source>
</evidence>
<evidence type="ECO:0000313" key="3">
    <source>
        <dbReference type="Proteomes" id="UP001497392"/>
    </source>
</evidence>
<proteinExistence type="predicted"/>
<evidence type="ECO:0000259" key="1">
    <source>
        <dbReference type="Pfam" id="PF07137"/>
    </source>
</evidence>
<sequence length="438" mass="48561">MEHMAQRLSFVEPGFDMEVYTDKQLQGRGELQSFQDSCATSDIVVVEGIELEPTVDVVLSATDIVPTLVAFGCAPRLQAAMRLGGIRVADHGPWQQLQAALPWTGAAQAKQLQSSIQELWERHSSDDLVSMFLVLIDAYVTKVDRLDSLRASGPLVIARMIKNCGPQIFACVNDPECKAALDCLQACSPTDQVCSYRCIVSHESQLLEDFSLCVLQKHNCMGKSAEIPALPDPPPMAAFRGEDLTHELAESLFIGWLGKEEWSWRVVAGQNAAYDQFPCQYQIFYRGKARQSLWYDPVFQVKTLDGRMVWRRRHYRVRRAKQPGAFNFSVLDNGVISKEYWRIVDVPDDLSWALFAYSGAASAAGQVYTGAVLCTPDGRWPAPAAEERIVHALKLAGIELWELFRVDNSCCTGMPLGVPEKDAASNPAGQSLVVMQNA</sequence>
<organism evidence="2 3">
    <name type="scientific">Coccomyxa viridis</name>
    <dbReference type="NCBI Taxonomy" id="1274662"/>
    <lineage>
        <taxon>Eukaryota</taxon>
        <taxon>Viridiplantae</taxon>
        <taxon>Chlorophyta</taxon>
        <taxon>core chlorophytes</taxon>
        <taxon>Trebouxiophyceae</taxon>
        <taxon>Trebouxiophyceae incertae sedis</taxon>
        <taxon>Coccomyxaceae</taxon>
        <taxon>Coccomyxa</taxon>
    </lineage>
</organism>
<dbReference type="Gene3D" id="2.40.128.20">
    <property type="match status" value="1"/>
</dbReference>
<accession>A0ABP1FPU0</accession>
<dbReference type="EMBL" id="CAXHTA020000004">
    <property type="protein sequence ID" value="CAL5220941.1"/>
    <property type="molecule type" value="Genomic_DNA"/>
</dbReference>
<dbReference type="InterPro" id="IPR044682">
    <property type="entry name" value="VDE"/>
</dbReference>
<feature type="domain" description="VDE lipocalin" evidence="1">
    <location>
        <begin position="160"/>
        <end position="408"/>
    </location>
</feature>
<gene>
    <name evidence="2" type="primary">g3042</name>
    <name evidence="2" type="ORF">VP750_LOCUS2600</name>
</gene>
<dbReference type="Pfam" id="PF07137">
    <property type="entry name" value="VDE"/>
    <property type="match status" value="1"/>
</dbReference>
<keyword evidence="3" id="KW-1185">Reference proteome</keyword>
<dbReference type="Proteomes" id="UP001497392">
    <property type="component" value="Unassembled WGS sequence"/>
</dbReference>
<dbReference type="InterPro" id="IPR012674">
    <property type="entry name" value="Calycin"/>
</dbReference>
<dbReference type="PANTHER" id="PTHR33970:SF2">
    <property type="entry name" value="OS01G0716400 PROTEIN"/>
    <property type="match status" value="1"/>
</dbReference>
<protein>
    <submittedName>
        <fullName evidence="2">G3042 protein</fullName>
    </submittedName>
</protein>
<name>A0ABP1FPU0_9CHLO</name>
<dbReference type="PANTHER" id="PTHR33970">
    <property type="entry name" value="VIOLAXANTHIN DE-EPOXIDASE, CHLOROPLASTIC-RELATED"/>
    <property type="match status" value="1"/>
</dbReference>
<dbReference type="InterPro" id="IPR010788">
    <property type="entry name" value="VDE_dom"/>
</dbReference>